<protein>
    <recommendedName>
        <fullName evidence="3">Carboxymuconolactone decarboxylase-like domain-containing protein</fullName>
    </recommendedName>
</protein>
<reference evidence="1 2" key="1">
    <citation type="submission" date="2016-07" db="EMBL/GenBank/DDBJ databases">
        <title>Pervasive Adenine N6-methylation of Active Genes in Fungi.</title>
        <authorList>
            <consortium name="DOE Joint Genome Institute"/>
            <person name="Mondo S.J."/>
            <person name="Dannebaum R.O."/>
            <person name="Kuo R.C."/>
            <person name="Labutti K."/>
            <person name="Haridas S."/>
            <person name="Kuo A."/>
            <person name="Salamov A."/>
            <person name="Ahrendt S.R."/>
            <person name="Lipzen A."/>
            <person name="Sullivan W."/>
            <person name="Andreopoulos W.B."/>
            <person name="Clum A."/>
            <person name="Lindquist E."/>
            <person name="Daum C."/>
            <person name="Ramamoorthy G.K."/>
            <person name="Gryganskyi A."/>
            <person name="Culley D."/>
            <person name="Magnuson J.K."/>
            <person name="James T.Y."/>
            <person name="O'Malley M.A."/>
            <person name="Stajich J.E."/>
            <person name="Spatafora J.W."/>
            <person name="Visel A."/>
            <person name="Grigoriev I.V."/>
        </authorList>
    </citation>
    <scope>NUCLEOTIDE SEQUENCE [LARGE SCALE GENOMIC DNA]</scope>
    <source>
        <strain evidence="1 2">CBS 115471</strain>
    </source>
</reference>
<comment type="caution">
    <text evidence="1">The sequence shown here is derived from an EMBL/GenBank/DDBJ whole genome shotgun (WGS) entry which is preliminary data.</text>
</comment>
<sequence>MSQRFPANEAVPGHLQMLEEQLHQLQGKDLPFEWKGQNDALFGPYPALLHSPNVTPSFWGMAKVTFSPDSVKPRNRELAVLGMLSVISAPYVRHAHHLIALEHGITDEQYSTGLKGTVPEDLKWEGKMAYRLGNVLADLKGPLADEV</sequence>
<dbReference type="Gene3D" id="1.20.1290.10">
    <property type="entry name" value="AhpD-like"/>
    <property type="match status" value="1"/>
</dbReference>
<dbReference type="STRING" id="1231657.A0A1Y1ZH43"/>
<dbReference type="SUPFAM" id="SSF69118">
    <property type="entry name" value="AhpD-like"/>
    <property type="match status" value="1"/>
</dbReference>
<organism evidence="1 2">
    <name type="scientific">Clohesyomyces aquaticus</name>
    <dbReference type="NCBI Taxonomy" id="1231657"/>
    <lineage>
        <taxon>Eukaryota</taxon>
        <taxon>Fungi</taxon>
        <taxon>Dikarya</taxon>
        <taxon>Ascomycota</taxon>
        <taxon>Pezizomycotina</taxon>
        <taxon>Dothideomycetes</taxon>
        <taxon>Pleosporomycetidae</taxon>
        <taxon>Pleosporales</taxon>
        <taxon>Lindgomycetaceae</taxon>
        <taxon>Clohesyomyces</taxon>
    </lineage>
</organism>
<evidence type="ECO:0008006" key="3">
    <source>
        <dbReference type="Google" id="ProtNLM"/>
    </source>
</evidence>
<gene>
    <name evidence="1" type="ORF">BCR34DRAFT_568124</name>
</gene>
<dbReference type="AlphaFoldDB" id="A0A1Y1ZH43"/>
<name>A0A1Y1ZH43_9PLEO</name>
<proteinExistence type="predicted"/>
<dbReference type="EMBL" id="MCFA01000084">
    <property type="protein sequence ID" value="ORY09572.1"/>
    <property type="molecule type" value="Genomic_DNA"/>
</dbReference>
<evidence type="ECO:0000313" key="1">
    <source>
        <dbReference type="EMBL" id="ORY09572.1"/>
    </source>
</evidence>
<evidence type="ECO:0000313" key="2">
    <source>
        <dbReference type="Proteomes" id="UP000193144"/>
    </source>
</evidence>
<dbReference type="InterPro" id="IPR029032">
    <property type="entry name" value="AhpD-like"/>
</dbReference>
<keyword evidence="2" id="KW-1185">Reference proteome</keyword>
<accession>A0A1Y1ZH43</accession>
<dbReference type="OrthoDB" id="3760928at2759"/>
<dbReference type="Proteomes" id="UP000193144">
    <property type="component" value="Unassembled WGS sequence"/>
</dbReference>